<sequence>MIVEAESDPNKRKRHNDYVLGAFHLLQLIFARDKAHYIRNNTLHARMCLLASRNWDRLEARAAIRMRPPRTDEEGRAGKARQHLAAGNISNAYRTLADDSTQLDRAAYRRLLDEAWAAIGEAHARDVVLSRSMQKLRWFALPTDDMAAPPPSVTEVAAQQQHTRSQEGMVEWGDLPQWSLDQGGGVGRYDADKSSDENGSPVLLQAWASGDDDGDGVGGNGGDGGASSTISSDEEAELNGPVCYNCNGQPIAEEVEEAERRRRRAKAQRVLDGFVKAGDLAVQGSGVDPSLAGLILGVCICFTFGRQWCSGLFS</sequence>
<protein>
    <submittedName>
        <fullName evidence="2">Uncharacterized protein</fullName>
    </submittedName>
</protein>
<keyword evidence="3" id="KW-1185">Reference proteome</keyword>
<accession>F2TZM4</accession>
<dbReference type="EMBL" id="GL832957">
    <property type="protein sequence ID" value="EGD79048.1"/>
    <property type="molecule type" value="Genomic_DNA"/>
</dbReference>
<dbReference type="Proteomes" id="UP000007799">
    <property type="component" value="Unassembled WGS sequence"/>
</dbReference>
<dbReference type="AlphaFoldDB" id="F2TZM4"/>
<evidence type="ECO:0000313" key="3">
    <source>
        <dbReference type="Proteomes" id="UP000007799"/>
    </source>
</evidence>
<gene>
    <name evidence="2" type="ORF">PTSG_02016</name>
</gene>
<organism evidence="3">
    <name type="scientific">Salpingoeca rosetta (strain ATCC 50818 / BSB-021)</name>
    <dbReference type="NCBI Taxonomy" id="946362"/>
    <lineage>
        <taxon>Eukaryota</taxon>
        <taxon>Choanoflagellata</taxon>
        <taxon>Craspedida</taxon>
        <taxon>Salpingoecidae</taxon>
        <taxon>Salpingoeca</taxon>
    </lineage>
</organism>
<evidence type="ECO:0000313" key="2">
    <source>
        <dbReference type="EMBL" id="EGD79048.1"/>
    </source>
</evidence>
<proteinExistence type="predicted"/>
<feature type="compositionally biased region" description="Gly residues" evidence="1">
    <location>
        <begin position="216"/>
        <end position="225"/>
    </location>
</feature>
<reference evidence="2" key="1">
    <citation type="submission" date="2009-08" db="EMBL/GenBank/DDBJ databases">
        <title>Annotation of Salpingoeca rosetta.</title>
        <authorList>
            <consortium name="The Broad Institute Genome Sequencing Platform"/>
            <person name="Russ C."/>
            <person name="Cuomo C."/>
            <person name="Burger G."/>
            <person name="Gray M.W."/>
            <person name="Holland P.W.H."/>
            <person name="King N."/>
            <person name="Lang F.B.F."/>
            <person name="Roger A.J."/>
            <person name="Ruiz-Trillo I."/>
            <person name="Young S.K."/>
            <person name="Zeng Q."/>
            <person name="Gargeya S."/>
            <person name="Alvarado L."/>
            <person name="Berlin A."/>
            <person name="Chapman S.B."/>
            <person name="Chen Z."/>
            <person name="Freedman E."/>
            <person name="Gellesch M."/>
            <person name="Goldberg J."/>
            <person name="Griggs A."/>
            <person name="Gujja S."/>
            <person name="Heilman E."/>
            <person name="Heiman D."/>
            <person name="Howarth C."/>
            <person name="Mehta T."/>
            <person name="Neiman D."/>
            <person name="Pearson M."/>
            <person name="Roberts A."/>
            <person name="Saif S."/>
            <person name="Shea T."/>
            <person name="Shenoy N."/>
            <person name="Sisk P."/>
            <person name="Stolte C."/>
            <person name="Sykes S."/>
            <person name="White J."/>
            <person name="Yandava C."/>
            <person name="Haas B."/>
            <person name="Nusbaum C."/>
            <person name="Birren B."/>
        </authorList>
    </citation>
    <scope>NUCLEOTIDE SEQUENCE [LARGE SCALE GENOMIC DNA]</scope>
    <source>
        <strain evidence="2">ATCC 50818</strain>
    </source>
</reference>
<name>F2TZM4_SALR5</name>
<dbReference type="GeneID" id="16078600"/>
<feature type="region of interest" description="Disordered" evidence="1">
    <location>
        <begin position="175"/>
        <end position="234"/>
    </location>
</feature>
<dbReference type="RefSeq" id="XP_004998004.1">
    <property type="nucleotide sequence ID" value="XM_004997947.1"/>
</dbReference>
<dbReference type="InParanoid" id="F2TZM4"/>
<dbReference type="KEGG" id="sre:PTSG_02016"/>
<evidence type="ECO:0000256" key="1">
    <source>
        <dbReference type="SAM" id="MobiDB-lite"/>
    </source>
</evidence>